<dbReference type="InterPro" id="IPR036890">
    <property type="entry name" value="HATPase_C_sf"/>
</dbReference>
<evidence type="ECO:0000256" key="3">
    <source>
        <dbReference type="SAM" id="Phobius"/>
    </source>
</evidence>
<dbReference type="HOGENOM" id="CLU_312274_0_0_1"/>
<evidence type="ECO:0000256" key="2">
    <source>
        <dbReference type="PROSITE-ProRule" id="PRU00169"/>
    </source>
</evidence>
<dbReference type="PANTHER" id="PTHR43719:SF28">
    <property type="entry name" value="PEROXIDE STRESS-ACTIVATED HISTIDINE KINASE MAK1-RELATED"/>
    <property type="match status" value="1"/>
</dbReference>
<dbReference type="InParanoid" id="A0BUT2"/>
<dbReference type="InterPro" id="IPR036097">
    <property type="entry name" value="HisK_dim/P_sf"/>
</dbReference>
<protein>
    <recommendedName>
        <fullName evidence="8">Response regulatory domain-containing protein</fullName>
    </recommendedName>
</protein>
<dbReference type="SUPFAM" id="SSF52172">
    <property type="entry name" value="CheY-like"/>
    <property type="match status" value="1"/>
</dbReference>
<dbReference type="InterPro" id="IPR003661">
    <property type="entry name" value="HisK_dim/P_dom"/>
</dbReference>
<evidence type="ECO:0000313" key="7">
    <source>
        <dbReference type="Proteomes" id="UP000000600"/>
    </source>
</evidence>
<sequence length="1070" mass="123781">MYIKKLKELISTTLEDYRNERYSVQHNQLILQKIWPTFIILVKFYAIIGLIYIIIYNSLYFKSFNKAYTTFYLYIQLVAIVLYVCIVERIANCLRESYKLTLIIFTFILVETSFQIFLVEVYLSNDVENRILTVCQLFINLLLVLGIVRTIKLRIMLLLKFYAYFFARGITFHFKTFQSLNIIFFILLILFFWDQQLINLSKVSQFTDQTLRSIPSAVCVLDQNCQDVLFTNNFTKKLIHSLNYGGLSGTKSYGILQNQGFPSYESIRSSPSDEIISFFENLTLPQSEVKEQLNSENSHRLASKFESTDQQQINLNQALNLIKIQEKQTQGSIYALRCSFNCQTYEDEYPIIVEARIKTKLQYGLNKNAILLNLYDVSPNFKSSYYKKLNSFKSQVIRSISHELRTRLNVIQGFLQVIQCNSINYDKETNKLLRAAFNNCRIQNLIISSIINYNLIREKKLVTKIEKCKLISVIQEAIDLFKEEAEMKNIRITFQKLVNQAQNEMLDYEKFQSILIHIISNSIKFNNTSGQIIITIQKENQEKDKVTQNKEIDKRIVQPSYGSQLYKSSQDLNDSSFHFPLRKNTIFKQQFINPCSSFSNVAPQQQTNTNLYEYYLIEIRDTGMGINQQKLEAIQNLLKNEEKAFQDVDGDSASGMMLGLRASNALIKYLNGKEEDNFITIDSVMDQWTTVCIHLKCRITQLTEGFMPSDLYNKESSQIELEGQVPDIESQTFKFNIWTDPDISSRANIINKNKKSSQINVNLANKRGSGQMFSNHNISSFYKNLEGSLFKGQGCGCDQKIVIVDDEPYNLLVLESLLKQLGYQSIKADNGKQCVNLIENSISAVIMDYQMPIMNGQEATKQLQCLFKDQPRIQIPVFGLTGFSGEDDIINLRDAGMKGVYIKPITLKTLEEMINNVSLVECNFNVSNQIMPTTQNNYMNDSYQLIYMQISNNSQQLALTKIQNNAFNVQYSPFRLLNIKYTEASTQRLIEEPIHSIQVFQIQGSNYEMHFNTKNSKQTKQTKEQVKVISIDLKLQKKKLKTGSKENLSDYQRKLISDIQKIEQEILSLS</sequence>
<dbReference type="Gene3D" id="3.30.565.10">
    <property type="entry name" value="Histidine kinase-like ATPase, C-terminal domain"/>
    <property type="match status" value="1"/>
</dbReference>
<feature type="transmembrane region" description="Helical" evidence="3">
    <location>
        <begin position="98"/>
        <end position="119"/>
    </location>
</feature>
<gene>
    <name evidence="6" type="ORF">GSPATT00005545001</name>
</gene>
<dbReference type="AlphaFoldDB" id="A0BUT2"/>
<feature type="domain" description="Response regulatory" evidence="5">
    <location>
        <begin position="800"/>
        <end position="918"/>
    </location>
</feature>
<proteinExistence type="predicted"/>
<dbReference type="eggNOG" id="ENOG502SFII">
    <property type="taxonomic scope" value="Eukaryota"/>
</dbReference>
<dbReference type="PANTHER" id="PTHR43719">
    <property type="entry name" value="TWO-COMPONENT HISTIDINE KINASE"/>
    <property type="match status" value="1"/>
</dbReference>
<dbReference type="Pfam" id="PF00072">
    <property type="entry name" value="Response_reg"/>
    <property type="match status" value="1"/>
</dbReference>
<dbReference type="InterPro" id="IPR011006">
    <property type="entry name" value="CheY-like_superfamily"/>
</dbReference>
<dbReference type="Gene3D" id="1.10.287.130">
    <property type="match status" value="1"/>
</dbReference>
<dbReference type="EMBL" id="CT868019">
    <property type="protein sequence ID" value="CAK62299.1"/>
    <property type="molecule type" value="Genomic_DNA"/>
</dbReference>
<keyword evidence="3" id="KW-0812">Transmembrane</keyword>
<dbReference type="SMART" id="SM00387">
    <property type="entry name" value="HATPase_c"/>
    <property type="match status" value="1"/>
</dbReference>
<feature type="transmembrane region" description="Helical" evidence="3">
    <location>
        <begin position="131"/>
        <end position="151"/>
    </location>
</feature>
<dbReference type="Proteomes" id="UP000000600">
    <property type="component" value="Unassembled WGS sequence"/>
</dbReference>
<dbReference type="InterPro" id="IPR050956">
    <property type="entry name" value="2C_system_His_kinase"/>
</dbReference>
<keyword evidence="3" id="KW-0472">Membrane</keyword>
<dbReference type="SUPFAM" id="SSF55874">
    <property type="entry name" value="ATPase domain of HSP90 chaperone/DNA topoisomerase II/histidine kinase"/>
    <property type="match status" value="1"/>
</dbReference>
<reference evidence="6 7" key="1">
    <citation type="journal article" date="2006" name="Nature">
        <title>Global trends of whole-genome duplications revealed by the ciliate Paramecium tetraurelia.</title>
        <authorList>
            <consortium name="Genoscope"/>
            <person name="Aury J.-M."/>
            <person name="Jaillon O."/>
            <person name="Duret L."/>
            <person name="Noel B."/>
            <person name="Jubin C."/>
            <person name="Porcel B.M."/>
            <person name="Segurens B."/>
            <person name="Daubin V."/>
            <person name="Anthouard V."/>
            <person name="Aiach N."/>
            <person name="Arnaiz O."/>
            <person name="Billaut A."/>
            <person name="Beisson J."/>
            <person name="Blanc I."/>
            <person name="Bouhouche K."/>
            <person name="Camara F."/>
            <person name="Duharcourt S."/>
            <person name="Guigo R."/>
            <person name="Gogendeau D."/>
            <person name="Katinka M."/>
            <person name="Keller A.-M."/>
            <person name="Kissmehl R."/>
            <person name="Klotz C."/>
            <person name="Koll F."/>
            <person name="Le Moue A."/>
            <person name="Lepere C."/>
            <person name="Malinsky S."/>
            <person name="Nowacki M."/>
            <person name="Nowak J.K."/>
            <person name="Plattner H."/>
            <person name="Poulain J."/>
            <person name="Ruiz F."/>
            <person name="Serrano V."/>
            <person name="Zagulski M."/>
            <person name="Dessen P."/>
            <person name="Betermier M."/>
            <person name="Weissenbach J."/>
            <person name="Scarpelli C."/>
            <person name="Schachter V."/>
            <person name="Sperling L."/>
            <person name="Meyer E."/>
            <person name="Cohen J."/>
            <person name="Wincker P."/>
        </authorList>
    </citation>
    <scope>NUCLEOTIDE SEQUENCE [LARGE SCALE GENOMIC DNA]</scope>
    <source>
        <strain evidence="6 7">Stock d4-2</strain>
    </source>
</reference>
<dbReference type="CDD" id="cd17546">
    <property type="entry name" value="REC_hyHK_CKI1_RcsC-like"/>
    <property type="match status" value="1"/>
</dbReference>
<keyword evidence="1 2" id="KW-0597">Phosphoprotein</keyword>
<evidence type="ECO:0000256" key="1">
    <source>
        <dbReference type="ARBA" id="ARBA00022553"/>
    </source>
</evidence>
<dbReference type="GO" id="GO:0000155">
    <property type="term" value="F:phosphorelay sensor kinase activity"/>
    <property type="evidence" value="ECO:0007669"/>
    <property type="project" value="InterPro"/>
</dbReference>
<dbReference type="RefSeq" id="XP_001429697.1">
    <property type="nucleotide sequence ID" value="XM_001429660.1"/>
</dbReference>
<evidence type="ECO:0008006" key="8">
    <source>
        <dbReference type="Google" id="ProtNLM"/>
    </source>
</evidence>
<feature type="transmembrane region" description="Helical" evidence="3">
    <location>
        <begin position="172"/>
        <end position="193"/>
    </location>
</feature>
<keyword evidence="3" id="KW-1133">Transmembrane helix</keyword>
<accession>A0BUT2</accession>
<organism evidence="6 7">
    <name type="scientific">Paramecium tetraurelia</name>
    <dbReference type="NCBI Taxonomy" id="5888"/>
    <lineage>
        <taxon>Eukaryota</taxon>
        <taxon>Sar</taxon>
        <taxon>Alveolata</taxon>
        <taxon>Ciliophora</taxon>
        <taxon>Intramacronucleata</taxon>
        <taxon>Oligohymenophorea</taxon>
        <taxon>Peniculida</taxon>
        <taxon>Parameciidae</taxon>
        <taxon>Paramecium</taxon>
    </lineage>
</organism>
<feature type="transmembrane region" description="Helical" evidence="3">
    <location>
        <begin position="67"/>
        <end position="86"/>
    </location>
</feature>
<evidence type="ECO:0000259" key="4">
    <source>
        <dbReference type="PROSITE" id="PS50109"/>
    </source>
</evidence>
<dbReference type="InterPro" id="IPR001789">
    <property type="entry name" value="Sig_transdc_resp-reg_receiver"/>
</dbReference>
<dbReference type="CDD" id="cd00082">
    <property type="entry name" value="HisKA"/>
    <property type="match status" value="1"/>
</dbReference>
<name>A0BUT2_PARTE</name>
<dbReference type="Gene3D" id="3.40.50.2300">
    <property type="match status" value="1"/>
</dbReference>
<keyword evidence="7" id="KW-1185">Reference proteome</keyword>
<evidence type="ECO:0000313" key="6">
    <source>
        <dbReference type="EMBL" id="CAK62299.1"/>
    </source>
</evidence>
<evidence type="ECO:0000259" key="5">
    <source>
        <dbReference type="PROSITE" id="PS50110"/>
    </source>
</evidence>
<dbReference type="SUPFAM" id="SSF47384">
    <property type="entry name" value="Homodimeric domain of signal transducing histidine kinase"/>
    <property type="match status" value="1"/>
</dbReference>
<feature type="transmembrane region" description="Helical" evidence="3">
    <location>
        <begin position="34"/>
        <end position="55"/>
    </location>
</feature>
<feature type="domain" description="Histidine kinase" evidence="4">
    <location>
        <begin position="399"/>
        <end position="699"/>
    </location>
</feature>
<dbReference type="PROSITE" id="PS50109">
    <property type="entry name" value="HIS_KIN"/>
    <property type="match status" value="1"/>
</dbReference>
<dbReference type="OMA" id="NDSSFHF"/>
<feature type="modified residue" description="4-aspartylphosphate" evidence="2">
    <location>
        <position position="848"/>
    </location>
</feature>
<dbReference type="SMART" id="SM00448">
    <property type="entry name" value="REC"/>
    <property type="match status" value="1"/>
</dbReference>
<dbReference type="OrthoDB" id="21225at2759"/>
<dbReference type="PROSITE" id="PS50110">
    <property type="entry name" value="RESPONSE_REGULATORY"/>
    <property type="match status" value="1"/>
</dbReference>
<dbReference type="KEGG" id="ptm:GSPATT00005545001"/>
<dbReference type="InterPro" id="IPR005467">
    <property type="entry name" value="His_kinase_dom"/>
</dbReference>
<dbReference type="InterPro" id="IPR003594">
    <property type="entry name" value="HATPase_dom"/>
</dbReference>
<dbReference type="STRING" id="5888.A0BUT2"/>
<dbReference type="GeneID" id="5015481"/>